<gene>
    <name evidence="1" type="ORF">DFA_03934</name>
</gene>
<dbReference type="KEGG" id="dfa:DFA_03934"/>
<dbReference type="AlphaFoldDB" id="F4Q0T9"/>
<dbReference type="STRING" id="1054147.F4Q0T9"/>
<accession>F4Q0T9</accession>
<dbReference type="Proteomes" id="UP000007797">
    <property type="component" value="Unassembled WGS sequence"/>
</dbReference>
<keyword evidence="2" id="KW-1185">Reference proteome</keyword>
<dbReference type="EMBL" id="GL883018">
    <property type="protein sequence ID" value="EGG18440.1"/>
    <property type="molecule type" value="Genomic_DNA"/>
</dbReference>
<protein>
    <submittedName>
        <fullName evidence="1">Uncharacterized protein</fullName>
    </submittedName>
</protein>
<name>F4Q0T9_CACFS</name>
<sequence length="715" mass="83708">MDIKTFRNIFNNRFIIKTIVDQMKKLRSAQLFAPSSSSRPRYYRYSEFNDIGALLSTKESTNLLRYKFARGDTSKLTFDPKYRFYFVLFQVEDISLQHQIIYFLGDAFYLNAFCYMRSINMHHSVFIRLLDYYRVNNIELEDDMMEKEYHAKLPIVMSIECYQSLLGPNKSMSHIFQIPDSFFLVANQDLINLVKLSDPDQAAILFQTCNFQVVLDKYFRTPYIGKWGYLSQVVETAARVFNDYPDYYIDEPMELSKRRLVYGNLLESESLEKIDMLVLLDMCVLYSLVVDTSNGFMDAIYSLDDIKLIRLVLGHPTITRFQEPLTQYGSHATGFETFKQMFSIPTLKDHLWQCAANTLEKVQYMHREMGYQFDGYSLSTVCKWKNRDVFYYVLDNIRIADKSPGFLDPYQDDIYQELQGPFIDLIEHLVKLGYLTIVPFIHCYPFLQSKLLRSLCCPANLDLNIASTIVFCHVTTLFYTISETSKHGMIDTLQDIFDAFWQVFITYSIAARECLTLLVGNASKTHHLMVRLLGIVDDGNPMELLKMVAEGDGGGVETTLYLLNKQLVGKETIQETDMVEILNKFVGKGHLEEFIQTMTFLHQKKYNKLLHQLVNKINIGNAFYDSDNPFIEYYMRLHYLYKDSGHRRRSFINVFKFKSLRQMIKMLVGNSQFIFVQHLIDKYDQRANITAILETSPHRDSYIFLEYSKLIKLIH</sequence>
<evidence type="ECO:0000313" key="1">
    <source>
        <dbReference type="EMBL" id="EGG18440.1"/>
    </source>
</evidence>
<reference evidence="2" key="1">
    <citation type="journal article" date="2011" name="Genome Res.">
        <title>Phylogeny-wide analysis of social amoeba genomes highlights ancient origins for complex intercellular communication.</title>
        <authorList>
            <person name="Heidel A.J."/>
            <person name="Lawal H.M."/>
            <person name="Felder M."/>
            <person name="Schilde C."/>
            <person name="Helps N.R."/>
            <person name="Tunggal B."/>
            <person name="Rivero F."/>
            <person name="John U."/>
            <person name="Schleicher M."/>
            <person name="Eichinger L."/>
            <person name="Platzer M."/>
            <person name="Noegel A.A."/>
            <person name="Schaap P."/>
            <person name="Gloeckner G."/>
        </authorList>
    </citation>
    <scope>NUCLEOTIDE SEQUENCE [LARGE SCALE GENOMIC DNA]</scope>
    <source>
        <strain evidence="2">SH3</strain>
    </source>
</reference>
<proteinExistence type="predicted"/>
<evidence type="ECO:0000313" key="2">
    <source>
        <dbReference type="Proteomes" id="UP000007797"/>
    </source>
</evidence>
<dbReference type="GeneID" id="14870387"/>
<organism evidence="1 2">
    <name type="scientific">Cavenderia fasciculata</name>
    <name type="common">Slime mold</name>
    <name type="synonym">Dictyostelium fasciculatum</name>
    <dbReference type="NCBI Taxonomy" id="261658"/>
    <lineage>
        <taxon>Eukaryota</taxon>
        <taxon>Amoebozoa</taxon>
        <taxon>Evosea</taxon>
        <taxon>Eumycetozoa</taxon>
        <taxon>Dictyostelia</taxon>
        <taxon>Acytosteliales</taxon>
        <taxon>Cavenderiaceae</taxon>
        <taxon>Cavenderia</taxon>
    </lineage>
</organism>
<dbReference type="RefSeq" id="XP_004366344.1">
    <property type="nucleotide sequence ID" value="XM_004366287.1"/>
</dbReference>